<sequence>MYIRLPTLEDVQINESNDKDTAKLSSAASEKDAFLPEHGEKIHETFVGENDIDFKRDSKCFREQHSVFVSKDSICHDKVSSFLCELEPCNNCHGNSQPTLRCLETPQMSEGCPSSSSTKSFFNGSWENSQNTKACPISFITSNLVNPSLGYHAKRILHSSRQKAIRMVDVAMKVVSSMKVGEDAYAMIGRALDSAEIQQFGSPSKILRTQHCFNPQNGSPENCHHDFACNPAEIAATVHLINSTVPSLTQNDSQVPPKLISACVAALLMIQASSESKLPPAETMEILEHAERDLRPHYTQNLHIYREIEDLMGIIKTQILTLVRTPTSNLHL</sequence>
<reference evidence="1 2" key="1">
    <citation type="journal article" date="2022" name="Nat. Plants">
        <title>Genomes of leafy and leafless Platanthera orchids illuminate the evolution of mycoheterotrophy.</title>
        <authorList>
            <person name="Li M.H."/>
            <person name="Liu K.W."/>
            <person name="Li Z."/>
            <person name="Lu H.C."/>
            <person name="Ye Q.L."/>
            <person name="Zhang D."/>
            <person name="Wang J.Y."/>
            <person name="Li Y.F."/>
            <person name="Zhong Z.M."/>
            <person name="Liu X."/>
            <person name="Yu X."/>
            <person name="Liu D.K."/>
            <person name="Tu X.D."/>
            <person name="Liu B."/>
            <person name="Hao Y."/>
            <person name="Liao X.Y."/>
            <person name="Jiang Y.T."/>
            <person name="Sun W.H."/>
            <person name="Chen J."/>
            <person name="Chen Y.Q."/>
            <person name="Ai Y."/>
            <person name="Zhai J.W."/>
            <person name="Wu S.S."/>
            <person name="Zhou Z."/>
            <person name="Hsiao Y.Y."/>
            <person name="Wu W.L."/>
            <person name="Chen Y.Y."/>
            <person name="Lin Y.F."/>
            <person name="Hsu J.L."/>
            <person name="Li C.Y."/>
            <person name="Wang Z.W."/>
            <person name="Zhao X."/>
            <person name="Zhong W.Y."/>
            <person name="Ma X.K."/>
            <person name="Ma L."/>
            <person name="Huang J."/>
            <person name="Chen G.Z."/>
            <person name="Huang M.Z."/>
            <person name="Huang L."/>
            <person name="Peng D.H."/>
            <person name="Luo Y.B."/>
            <person name="Zou S.Q."/>
            <person name="Chen S.P."/>
            <person name="Lan S."/>
            <person name="Tsai W.C."/>
            <person name="Van de Peer Y."/>
            <person name="Liu Z.J."/>
        </authorList>
    </citation>
    <scope>NUCLEOTIDE SEQUENCE [LARGE SCALE GENOMIC DNA]</scope>
    <source>
        <strain evidence="1">Lor288</strain>
    </source>
</reference>
<gene>
    <name evidence="1" type="primary">ALY1</name>
    <name evidence="1" type="ORF">KSP40_PGU015770</name>
</gene>
<dbReference type="EMBL" id="JBBWWR010000013">
    <property type="protein sequence ID" value="KAK8956051.1"/>
    <property type="molecule type" value="Genomic_DNA"/>
</dbReference>
<comment type="caution">
    <text evidence="1">The sequence shown here is derived from an EMBL/GenBank/DDBJ whole genome shotgun (WGS) entry which is preliminary data.</text>
</comment>
<dbReference type="PANTHER" id="PTHR21689">
    <property type="entry name" value="LIN-9"/>
    <property type="match status" value="1"/>
</dbReference>
<dbReference type="PANTHER" id="PTHR21689:SF2">
    <property type="entry name" value="PROTEIN LIN-9 HOMOLOG"/>
    <property type="match status" value="1"/>
</dbReference>
<name>A0ABR2M216_9ASPA</name>
<organism evidence="1 2">
    <name type="scientific">Platanthera guangdongensis</name>
    <dbReference type="NCBI Taxonomy" id="2320717"/>
    <lineage>
        <taxon>Eukaryota</taxon>
        <taxon>Viridiplantae</taxon>
        <taxon>Streptophyta</taxon>
        <taxon>Embryophyta</taxon>
        <taxon>Tracheophyta</taxon>
        <taxon>Spermatophyta</taxon>
        <taxon>Magnoliopsida</taxon>
        <taxon>Liliopsida</taxon>
        <taxon>Asparagales</taxon>
        <taxon>Orchidaceae</taxon>
        <taxon>Orchidoideae</taxon>
        <taxon>Orchideae</taxon>
        <taxon>Orchidinae</taxon>
        <taxon>Platanthera</taxon>
    </lineage>
</organism>
<dbReference type="InterPro" id="IPR010561">
    <property type="entry name" value="LIN-9/ALY1"/>
</dbReference>
<keyword evidence="2" id="KW-1185">Reference proteome</keyword>
<protein>
    <submittedName>
        <fullName evidence="1">Protein ALWAYS EARLY 1</fullName>
    </submittedName>
</protein>
<evidence type="ECO:0000313" key="1">
    <source>
        <dbReference type="EMBL" id="KAK8956051.1"/>
    </source>
</evidence>
<proteinExistence type="predicted"/>
<evidence type="ECO:0000313" key="2">
    <source>
        <dbReference type="Proteomes" id="UP001412067"/>
    </source>
</evidence>
<accession>A0ABR2M216</accession>
<dbReference type="Proteomes" id="UP001412067">
    <property type="component" value="Unassembled WGS sequence"/>
</dbReference>